<comment type="subcellular location">
    <subcellularLocation>
        <location evidence="1">Membrane</location>
        <topology evidence="1">Single-pass membrane protein</topology>
    </subcellularLocation>
</comment>
<dbReference type="PATRIC" id="fig|573060.9.peg.1714"/>
<organism evidence="6 7">
    <name type="scientific">Acidovorax delafieldii 2AN</name>
    <dbReference type="NCBI Taxonomy" id="573060"/>
    <lineage>
        <taxon>Bacteria</taxon>
        <taxon>Pseudomonadati</taxon>
        <taxon>Pseudomonadota</taxon>
        <taxon>Betaproteobacteria</taxon>
        <taxon>Burkholderiales</taxon>
        <taxon>Comamonadaceae</taxon>
        <taxon>Acidovorax</taxon>
    </lineage>
</organism>
<dbReference type="Pfam" id="PF04357">
    <property type="entry name" value="TamB"/>
    <property type="match status" value="1"/>
</dbReference>
<evidence type="ECO:0000256" key="1">
    <source>
        <dbReference type="ARBA" id="ARBA00004167"/>
    </source>
</evidence>
<name>C5T8T8_ACIDE</name>
<evidence type="ECO:0000256" key="4">
    <source>
        <dbReference type="ARBA" id="ARBA00023136"/>
    </source>
</evidence>
<dbReference type="PANTHER" id="PTHR36985:SF1">
    <property type="entry name" value="TRANSLOCATION AND ASSEMBLY MODULE SUBUNIT TAMB"/>
    <property type="match status" value="1"/>
</dbReference>
<evidence type="ECO:0000259" key="5">
    <source>
        <dbReference type="Pfam" id="PF04357"/>
    </source>
</evidence>
<accession>C5T8T8</accession>
<keyword evidence="3" id="KW-1133">Transmembrane helix</keyword>
<comment type="caution">
    <text evidence="6">The sequence shown here is derived from an EMBL/GenBank/DDBJ whole genome shotgun (WGS) entry which is preliminary data.</text>
</comment>
<evidence type="ECO:0000256" key="3">
    <source>
        <dbReference type="ARBA" id="ARBA00022989"/>
    </source>
</evidence>
<feature type="non-terminal residue" evidence="6">
    <location>
        <position position="1"/>
    </location>
</feature>
<keyword evidence="7" id="KW-1185">Reference proteome</keyword>
<dbReference type="Proteomes" id="UP000003856">
    <property type="component" value="Unassembled WGS sequence"/>
</dbReference>
<reference evidence="6 7" key="1">
    <citation type="submission" date="2009-05" db="EMBL/GenBank/DDBJ databases">
        <title>The draft genome of Acidovorax delafieldii 2AN.</title>
        <authorList>
            <consortium name="US DOE Joint Genome Institute (JGI-PGF)"/>
            <person name="Lucas S."/>
            <person name="Copeland A."/>
            <person name="Lapidus A."/>
            <person name="Glavina del Rio T."/>
            <person name="Tice H."/>
            <person name="Bruce D."/>
            <person name="Goodwin L."/>
            <person name="Pitluck S."/>
            <person name="Larimer F."/>
            <person name="Land M.L."/>
            <person name="Hauser L."/>
            <person name="Shelobolina E.S."/>
            <person name="Picardal F."/>
            <person name="Roden E."/>
            <person name="Emerson D."/>
        </authorList>
    </citation>
    <scope>NUCLEOTIDE SEQUENCE [LARGE SCALE GENOMIC DNA]</scope>
    <source>
        <strain evidence="6 7">2AN</strain>
    </source>
</reference>
<proteinExistence type="predicted"/>
<dbReference type="GO" id="GO:0005886">
    <property type="term" value="C:plasma membrane"/>
    <property type="evidence" value="ECO:0007669"/>
    <property type="project" value="InterPro"/>
</dbReference>
<evidence type="ECO:0000256" key="2">
    <source>
        <dbReference type="ARBA" id="ARBA00022692"/>
    </source>
</evidence>
<dbReference type="RefSeq" id="WP_005798727.1">
    <property type="nucleotide sequence ID" value="NZ_ACQT01000161.1"/>
</dbReference>
<dbReference type="AlphaFoldDB" id="C5T8T8"/>
<dbReference type="InterPro" id="IPR007452">
    <property type="entry name" value="TamB_C"/>
</dbReference>
<dbReference type="GO" id="GO:0009306">
    <property type="term" value="P:protein secretion"/>
    <property type="evidence" value="ECO:0007669"/>
    <property type="project" value="InterPro"/>
</dbReference>
<dbReference type="EMBL" id="ACQT01000161">
    <property type="protein sequence ID" value="EER59117.1"/>
    <property type="molecule type" value="Genomic_DNA"/>
</dbReference>
<keyword evidence="4" id="KW-0472">Membrane</keyword>
<dbReference type="PANTHER" id="PTHR36985">
    <property type="entry name" value="TRANSLOCATION AND ASSEMBLY MODULE SUBUNIT TAMB"/>
    <property type="match status" value="1"/>
</dbReference>
<sequence>PPDIAVTLNLGRDFALQGQGITTRLTGEVEVRSSPVPGAPPRVTGEVRTEEGRYRAWGQVLDVETGLIRFNGPYNNPSLDILALRPNISVRAGVQVTGSAQAPRVKLYSDPELPDAEKLSWVVLGRNTAAGGAEAAVLQQAALTLLGRGSSNPTAKVASRLGLDEIGFKGPGTGEDAASAALTFGKRLSKDMYVTYERSLSGTLGTLYIFYDLSRRLTLRGQTGEKSAMDIIYTVRYD</sequence>
<protein>
    <recommendedName>
        <fullName evidence="5">Translocation and assembly module TamB C-terminal domain-containing protein</fullName>
    </recommendedName>
</protein>
<keyword evidence="2" id="KW-0812">Transmembrane</keyword>
<evidence type="ECO:0000313" key="7">
    <source>
        <dbReference type="Proteomes" id="UP000003856"/>
    </source>
</evidence>
<gene>
    <name evidence="6" type="ORF">AcdelDRAFT_3318</name>
</gene>
<evidence type="ECO:0000313" key="6">
    <source>
        <dbReference type="EMBL" id="EER59117.1"/>
    </source>
</evidence>
<feature type="domain" description="Translocation and assembly module TamB C-terminal" evidence="5">
    <location>
        <begin position="3"/>
        <end position="237"/>
    </location>
</feature>